<feature type="compositionally biased region" description="Basic residues" evidence="1">
    <location>
        <begin position="73"/>
        <end position="82"/>
    </location>
</feature>
<feature type="compositionally biased region" description="Basic residues" evidence="1">
    <location>
        <begin position="150"/>
        <end position="159"/>
    </location>
</feature>
<dbReference type="Proteomes" id="UP000694429">
    <property type="component" value="Chromosome 6"/>
</dbReference>
<dbReference type="GO" id="GO:0005634">
    <property type="term" value="C:nucleus"/>
    <property type="evidence" value="ECO:0007669"/>
    <property type="project" value="InterPro"/>
</dbReference>
<organism evidence="2 3">
    <name type="scientific">Canis lupus familiaris</name>
    <name type="common">Dog</name>
    <name type="synonym">Canis familiaris</name>
    <dbReference type="NCBI Taxonomy" id="9615"/>
    <lineage>
        <taxon>Eukaryota</taxon>
        <taxon>Metazoa</taxon>
        <taxon>Chordata</taxon>
        <taxon>Craniata</taxon>
        <taxon>Vertebrata</taxon>
        <taxon>Euteleostomi</taxon>
        <taxon>Mammalia</taxon>
        <taxon>Eutheria</taxon>
        <taxon>Laurasiatheria</taxon>
        <taxon>Carnivora</taxon>
        <taxon>Caniformia</taxon>
        <taxon>Canidae</taxon>
        <taxon>Canis</taxon>
    </lineage>
</organism>
<feature type="compositionally biased region" description="Low complexity" evidence="1">
    <location>
        <begin position="47"/>
        <end position="72"/>
    </location>
</feature>
<name>A0A8C0P460_CANLF</name>
<dbReference type="Gene3D" id="6.10.140.710">
    <property type="match status" value="1"/>
</dbReference>
<evidence type="ECO:0008006" key="4">
    <source>
        <dbReference type="Google" id="ProtNLM"/>
    </source>
</evidence>
<sequence length="421" mass="43964">RSQALQVALGCACACVRLRTNAARRGEVGAAVRQLPARGAALACGAAGSAGPATPATPATRGRPRDPGGSARHVARKRAGRRRGGEALRGGPATWACGWLREVGAAWGSGRARWEARAGRTPARSCCPALPCPPDAACCPGRLGAGTRAERRRRSRAPRRAVTPARPGPLERKPRGSQEHPHRTARSPGHEGLPGPRGSSCWPGPRQAWLLSTPREPQMAWEVAPSRMTVLAPWDLNYKAKAGPRMVWGPSCAPGASFSSRTLCHPSFWPLYEAASGRDLSPLAPAAGRQNGEQAPRDAGFPVMCHEDVFLSDPLLPCGQRVPLYLSEASQQVMGSLKLLLPPPIMSPWVLHTPSPGCSTAWLSGPELIALTGLLQMSQGAPRPASSGAPTPPVGPPGPVPDHPGPSGGPSSSHCTDPSVP</sequence>
<feature type="compositionally biased region" description="Pro residues" evidence="1">
    <location>
        <begin position="390"/>
        <end position="404"/>
    </location>
</feature>
<accession>A0A8C0P460</accession>
<proteinExistence type="predicted"/>
<feature type="region of interest" description="Disordered" evidence="1">
    <location>
        <begin position="47"/>
        <end position="89"/>
    </location>
</feature>
<reference evidence="2" key="1">
    <citation type="submission" date="2019-03" db="EMBL/GenBank/DDBJ databases">
        <authorList>
            <person name="Warren W.C."/>
            <person name="Johnson G.S."/>
        </authorList>
    </citation>
    <scope>NUCLEOTIDE SEQUENCE [LARGE SCALE GENOMIC DNA]</scope>
    <source>
        <strain evidence="2">Basenji</strain>
    </source>
</reference>
<feature type="region of interest" description="Disordered" evidence="1">
    <location>
        <begin position="378"/>
        <end position="421"/>
    </location>
</feature>
<feature type="compositionally biased region" description="Low complexity" evidence="1">
    <location>
        <begin position="138"/>
        <end position="147"/>
    </location>
</feature>
<dbReference type="AlphaFoldDB" id="A0A8C0P460"/>
<dbReference type="GO" id="GO:0005737">
    <property type="term" value="C:cytoplasm"/>
    <property type="evidence" value="ECO:0007669"/>
    <property type="project" value="InterPro"/>
</dbReference>
<evidence type="ECO:0000313" key="3">
    <source>
        <dbReference type="Proteomes" id="UP000694429"/>
    </source>
</evidence>
<protein>
    <recommendedName>
        <fullName evidence="4">Sin3A associated protein 25</fullName>
    </recommendedName>
</protein>
<feature type="compositionally biased region" description="Basic and acidic residues" evidence="1">
    <location>
        <begin position="169"/>
        <end position="182"/>
    </location>
</feature>
<feature type="region of interest" description="Disordered" evidence="1">
    <location>
        <begin position="138"/>
        <end position="206"/>
    </location>
</feature>
<dbReference type="PANTHER" id="PTHR39231:SF1">
    <property type="entry name" value="HISTONE DEACETYLASE COMPLEX SUBUNIT SAP25"/>
    <property type="match status" value="1"/>
</dbReference>
<dbReference type="PANTHER" id="PTHR39231">
    <property type="entry name" value="HISTONE DEACETYLASE COMPLEX SUBUNIT SAP25"/>
    <property type="match status" value="1"/>
</dbReference>
<dbReference type="GO" id="GO:0006355">
    <property type="term" value="P:regulation of DNA-templated transcription"/>
    <property type="evidence" value="ECO:0007669"/>
    <property type="project" value="InterPro"/>
</dbReference>
<evidence type="ECO:0000256" key="1">
    <source>
        <dbReference type="SAM" id="MobiDB-lite"/>
    </source>
</evidence>
<evidence type="ECO:0000313" key="2">
    <source>
        <dbReference type="Ensembl" id="ENSCAFP00030032969.1"/>
    </source>
</evidence>
<dbReference type="InterPro" id="IPR029163">
    <property type="entry name" value="SAP25"/>
</dbReference>
<dbReference type="Ensembl" id="ENSCAFT00030037788.1">
    <property type="protein sequence ID" value="ENSCAFP00030032969.1"/>
    <property type="gene ID" value="ENSCAFG00030020606.1"/>
</dbReference>
<dbReference type="Pfam" id="PF15476">
    <property type="entry name" value="SAP25"/>
    <property type="match status" value="1"/>
</dbReference>
<reference evidence="2" key="2">
    <citation type="submission" date="2025-08" db="UniProtKB">
        <authorList>
            <consortium name="Ensembl"/>
        </authorList>
    </citation>
    <scope>IDENTIFICATION</scope>
</reference>